<evidence type="ECO:0000313" key="4">
    <source>
        <dbReference type="Proteomes" id="UP000192477"/>
    </source>
</evidence>
<comment type="caution">
    <text evidence="3">The sequence shown here is derived from an EMBL/GenBank/DDBJ whole genome shotgun (WGS) entry which is preliminary data.</text>
</comment>
<feature type="domain" description="Enoyl reductase (ER)" evidence="2">
    <location>
        <begin position="8"/>
        <end position="323"/>
    </location>
</feature>
<keyword evidence="1" id="KW-0812">Transmembrane</keyword>
<dbReference type="InterPro" id="IPR051397">
    <property type="entry name" value="Zn-ADH-like_protein"/>
</dbReference>
<dbReference type="SMART" id="SM00829">
    <property type="entry name" value="PKS_ER"/>
    <property type="match status" value="1"/>
</dbReference>
<dbReference type="Gene3D" id="3.40.50.720">
    <property type="entry name" value="NAD(P)-binding Rossmann-like Domain"/>
    <property type="match status" value="1"/>
</dbReference>
<reference evidence="3 4" key="1">
    <citation type="journal article" date="2017" name="BMC Microbiol.">
        <title>Comparative genomics of Enterococcus spp. isolated from bovine feces.</title>
        <authorList>
            <person name="Beukers A.G."/>
            <person name="Zaheer R."/>
            <person name="Goji N."/>
            <person name="Amoako K.K."/>
            <person name="Chaves A.V."/>
            <person name="Ward M.P."/>
            <person name="McAllister T.A."/>
        </authorList>
    </citation>
    <scope>NUCLEOTIDE SEQUENCE [LARGE SCALE GENOMIC DNA]</scope>
    <source>
        <strain evidence="3 4">F1129D 143</strain>
    </source>
</reference>
<dbReference type="STRING" id="112904.BH747_03280"/>
<dbReference type="RefSeq" id="WP_081182482.1">
    <property type="nucleotide sequence ID" value="NZ_MJEA01000002.1"/>
</dbReference>
<dbReference type="Proteomes" id="UP000192477">
    <property type="component" value="Unassembled WGS sequence"/>
</dbReference>
<name>A0A1V8YEP6_9ENTE</name>
<feature type="transmembrane region" description="Helical" evidence="1">
    <location>
        <begin position="151"/>
        <end position="173"/>
    </location>
</feature>
<proteinExistence type="predicted"/>
<dbReference type="InterPro" id="IPR011032">
    <property type="entry name" value="GroES-like_sf"/>
</dbReference>
<dbReference type="Pfam" id="PF00107">
    <property type="entry name" value="ADH_zinc_N"/>
    <property type="match status" value="1"/>
</dbReference>
<feature type="transmembrane region" description="Helical" evidence="1">
    <location>
        <begin position="123"/>
        <end position="145"/>
    </location>
</feature>
<dbReference type="Pfam" id="PF08240">
    <property type="entry name" value="ADH_N"/>
    <property type="match status" value="1"/>
</dbReference>
<dbReference type="PANTHER" id="PTHR43677:SF1">
    <property type="entry name" value="ACRYLYL-COA REDUCTASE ACUI-RELATED"/>
    <property type="match status" value="1"/>
</dbReference>
<organism evidence="3 4">
    <name type="scientific">Enterococcus villorum</name>
    <dbReference type="NCBI Taxonomy" id="112904"/>
    <lineage>
        <taxon>Bacteria</taxon>
        <taxon>Bacillati</taxon>
        <taxon>Bacillota</taxon>
        <taxon>Bacilli</taxon>
        <taxon>Lactobacillales</taxon>
        <taxon>Enterococcaceae</taxon>
        <taxon>Enterococcus</taxon>
    </lineage>
</organism>
<dbReference type="InterPro" id="IPR013154">
    <property type="entry name" value="ADH-like_N"/>
</dbReference>
<dbReference type="CDD" id="cd05280">
    <property type="entry name" value="MDR_yhdh_yhfp"/>
    <property type="match status" value="1"/>
</dbReference>
<dbReference type="GO" id="GO:0043957">
    <property type="term" value="F:acryloyl-CoA reductase (NADPH) activity"/>
    <property type="evidence" value="ECO:0007669"/>
    <property type="project" value="TreeGrafter"/>
</dbReference>
<keyword evidence="1" id="KW-0472">Membrane</keyword>
<dbReference type="AlphaFoldDB" id="A0A1V8YEP6"/>
<dbReference type="EMBL" id="MJEA01000002">
    <property type="protein sequence ID" value="OQO71038.1"/>
    <property type="molecule type" value="Genomic_DNA"/>
</dbReference>
<dbReference type="SUPFAM" id="SSF51735">
    <property type="entry name" value="NAD(P)-binding Rossmann-fold domains"/>
    <property type="match status" value="1"/>
</dbReference>
<dbReference type="OrthoDB" id="9782155at2"/>
<protein>
    <submittedName>
        <fullName evidence="3">NADPH:quinone reductase</fullName>
    </submittedName>
</protein>
<gene>
    <name evidence="3" type="ORF">BH747_03280</name>
</gene>
<dbReference type="InterPro" id="IPR014188">
    <property type="entry name" value="Acrylyl-CoA_reductase_AcuI"/>
</dbReference>
<dbReference type="InterPro" id="IPR013149">
    <property type="entry name" value="ADH-like_C"/>
</dbReference>
<dbReference type="InterPro" id="IPR020843">
    <property type="entry name" value="ER"/>
</dbReference>
<dbReference type="PANTHER" id="PTHR43677">
    <property type="entry name" value="SHORT-CHAIN DEHYDROGENASE/REDUCTASE"/>
    <property type="match status" value="1"/>
</dbReference>
<dbReference type="Gene3D" id="3.90.180.10">
    <property type="entry name" value="Medium-chain alcohol dehydrogenases, catalytic domain"/>
    <property type="match status" value="1"/>
</dbReference>
<evidence type="ECO:0000259" key="2">
    <source>
        <dbReference type="SMART" id="SM00829"/>
    </source>
</evidence>
<dbReference type="NCBIfam" id="TIGR02823">
    <property type="entry name" value="oxido_YhdH"/>
    <property type="match status" value="1"/>
</dbReference>
<evidence type="ECO:0000256" key="1">
    <source>
        <dbReference type="SAM" id="Phobius"/>
    </source>
</evidence>
<keyword evidence="1" id="KW-1133">Transmembrane helix</keyword>
<accession>A0A1V8YEP6</accession>
<dbReference type="InterPro" id="IPR036291">
    <property type="entry name" value="NAD(P)-bd_dom_sf"/>
</dbReference>
<sequence>MNTFKAFQVNNTPTFHTALVEQKKPSLSANEVLIKIAYSDVNYKDALASSESGGVIRSYPMTPGIDLSGVVIESLDSRFKSGDSVIVTGYGLGVTSPGGYSQYQKVPGDWLVPLPKNMTLRQAMVFGTAGFTALLCVNALIQAGMKITDKVVITGASGGVGSVVVAILHKLGFTSITALSRKKESMAWLKNLGANEVLAPHEFFPEKTKPLGKQQIDYAVDTVGGEQLTQLLPLLAYDGAVALCGNAGGMQLMTTVLPFILRNIQLIGIDSVNVPHEKRASIWQQLADLAIADELLINEINFDQLPEVIQQLLAGKHQGRTLVNVGEWQ</sequence>
<dbReference type="SUPFAM" id="SSF50129">
    <property type="entry name" value="GroES-like"/>
    <property type="match status" value="1"/>
</dbReference>
<evidence type="ECO:0000313" key="3">
    <source>
        <dbReference type="EMBL" id="OQO71038.1"/>
    </source>
</evidence>